<dbReference type="OrthoDB" id="9793552at2"/>
<dbReference type="CDD" id="cd07820">
    <property type="entry name" value="SRPBCC_3"/>
    <property type="match status" value="1"/>
</dbReference>
<gene>
    <name evidence="1" type="ORF">SAMN05660862_0710</name>
</gene>
<dbReference type="Proteomes" id="UP000192980">
    <property type="component" value="Unassembled WGS sequence"/>
</dbReference>
<sequence length="155" mass="18509">MKHQLYREQQLYCDIETAWDFFSTPMNLSKITPKDMGFTVLSDYYCKQIVEGMVIDYTVSPLLKVPLKWRTRITHVAPNKSFTDFQEKGPYKYWSHFHEFIPNKDGVLMKDTVDYELPFGFLGKMAHLLFVKKKLKDIFDFRYDVLEKLFTPIKN</sequence>
<keyword evidence="2" id="KW-1185">Reference proteome</keyword>
<evidence type="ECO:0000313" key="2">
    <source>
        <dbReference type="Proteomes" id="UP000192980"/>
    </source>
</evidence>
<name>A0A1X7IE96_9SPHI</name>
<protein>
    <submittedName>
        <fullName evidence="1">Ligand-binding SRPBCC domain-containing protein</fullName>
    </submittedName>
</protein>
<dbReference type="STRING" id="561061.SAMN05660862_0710"/>
<proteinExistence type="predicted"/>
<dbReference type="InterPro" id="IPR023393">
    <property type="entry name" value="START-like_dom_sf"/>
</dbReference>
<dbReference type="EMBL" id="FXAU01000001">
    <property type="protein sequence ID" value="SMG12619.1"/>
    <property type="molecule type" value="Genomic_DNA"/>
</dbReference>
<reference evidence="1 2" key="1">
    <citation type="submission" date="2017-04" db="EMBL/GenBank/DDBJ databases">
        <authorList>
            <person name="Afonso C.L."/>
            <person name="Miller P.J."/>
            <person name="Scott M.A."/>
            <person name="Spackman E."/>
            <person name="Goraichik I."/>
            <person name="Dimitrov K.M."/>
            <person name="Suarez D.L."/>
            <person name="Swayne D.E."/>
        </authorList>
    </citation>
    <scope>NUCLEOTIDE SEQUENCE [LARGE SCALE GENOMIC DNA]</scope>
    <source>
        <strain evidence="1 2">DSM 22418</strain>
    </source>
</reference>
<dbReference type="RefSeq" id="WP_085471567.1">
    <property type="nucleotide sequence ID" value="NZ_CP038029.1"/>
</dbReference>
<evidence type="ECO:0000313" key="1">
    <source>
        <dbReference type="EMBL" id="SMG12619.1"/>
    </source>
</evidence>
<accession>A0A1X7IE96</accession>
<organism evidence="1 2">
    <name type="scientific">Sphingobacterium psychroaquaticum</name>
    <dbReference type="NCBI Taxonomy" id="561061"/>
    <lineage>
        <taxon>Bacteria</taxon>
        <taxon>Pseudomonadati</taxon>
        <taxon>Bacteroidota</taxon>
        <taxon>Sphingobacteriia</taxon>
        <taxon>Sphingobacteriales</taxon>
        <taxon>Sphingobacteriaceae</taxon>
        <taxon>Sphingobacterium</taxon>
    </lineage>
</organism>
<dbReference type="SUPFAM" id="SSF55961">
    <property type="entry name" value="Bet v1-like"/>
    <property type="match status" value="1"/>
</dbReference>
<dbReference type="Gene3D" id="3.30.530.20">
    <property type="match status" value="1"/>
</dbReference>
<dbReference type="AlphaFoldDB" id="A0A1X7IE96"/>